<evidence type="ECO:0000259" key="9">
    <source>
        <dbReference type="PROSITE" id="PS50928"/>
    </source>
</evidence>
<dbReference type="InterPro" id="IPR000515">
    <property type="entry name" value="MetI-like"/>
</dbReference>
<keyword evidence="3" id="KW-1003">Cell membrane</keyword>
<keyword evidence="5 7" id="KW-1133">Transmembrane helix</keyword>
<evidence type="ECO:0000256" key="1">
    <source>
        <dbReference type="ARBA" id="ARBA00004651"/>
    </source>
</evidence>
<feature type="transmembrane region" description="Helical" evidence="7">
    <location>
        <begin position="192"/>
        <end position="217"/>
    </location>
</feature>
<dbReference type="Pfam" id="PF00528">
    <property type="entry name" value="BPD_transp_1"/>
    <property type="match status" value="1"/>
</dbReference>
<evidence type="ECO:0000256" key="8">
    <source>
        <dbReference type="SAM" id="MobiDB-lite"/>
    </source>
</evidence>
<feature type="transmembrane region" description="Helical" evidence="7">
    <location>
        <begin position="251"/>
        <end position="271"/>
    </location>
</feature>
<reference evidence="10 11" key="1">
    <citation type="submission" date="2020-10" db="EMBL/GenBank/DDBJ databases">
        <title>Myceligenerans pegani sp. nov., an endophytic actinomycete isolated from Peganum harmala L. in Xinjiang, China.</title>
        <authorList>
            <person name="Xin L."/>
        </authorList>
    </citation>
    <scope>NUCLEOTIDE SEQUENCE [LARGE SCALE GENOMIC DNA]</scope>
    <source>
        <strain evidence="10 11">TRM65318</strain>
    </source>
</reference>
<name>A0ABR9N037_9MICO</name>
<keyword evidence="4 7" id="KW-0812">Transmembrane</keyword>
<accession>A0ABR9N037</accession>
<dbReference type="Proteomes" id="UP000625527">
    <property type="component" value="Unassembled WGS sequence"/>
</dbReference>
<feature type="domain" description="ABC transmembrane type-1" evidence="9">
    <location>
        <begin position="100"/>
        <end position="321"/>
    </location>
</feature>
<dbReference type="PANTHER" id="PTHR30193:SF41">
    <property type="entry name" value="DIACETYLCHITOBIOSE UPTAKE SYSTEM PERMEASE PROTEIN NGCF"/>
    <property type="match status" value="1"/>
</dbReference>
<evidence type="ECO:0000256" key="6">
    <source>
        <dbReference type="ARBA" id="ARBA00023136"/>
    </source>
</evidence>
<keyword evidence="6 7" id="KW-0472">Membrane</keyword>
<evidence type="ECO:0000313" key="11">
    <source>
        <dbReference type="Proteomes" id="UP000625527"/>
    </source>
</evidence>
<evidence type="ECO:0000256" key="5">
    <source>
        <dbReference type="ARBA" id="ARBA00022989"/>
    </source>
</evidence>
<dbReference type="InterPro" id="IPR051393">
    <property type="entry name" value="ABC_transporter_permease"/>
</dbReference>
<feature type="region of interest" description="Disordered" evidence="8">
    <location>
        <begin position="1"/>
        <end position="34"/>
    </location>
</feature>
<feature type="transmembrane region" description="Helical" evidence="7">
    <location>
        <begin position="42"/>
        <end position="63"/>
    </location>
</feature>
<feature type="transmembrane region" description="Helical" evidence="7">
    <location>
        <begin position="104"/>
        <end position="126"/>
    </location>
</feature>
<dbReference type="Gene3D" id="1.10.3720.10">
    <property type="entry name" value="MetI-like"/>
    <property type="match status" value="1"/>
</dbReference>
<comment type="caution">
    <text evidence="10">The sequence shown here is derived from an EMBL/GenBank/DDBJ whole genome shotgun (WGS) entry which is preliminary data.</text>
</comment>
<keyword evidence="11" id="KW-1185">Reference proteome</keyword>
<feature type="transmembrane region" description="Helical" evidence="7">
    <location>
        <begin position="146"/>
        <end position="163"/>
    </location>
</feature>
<comment type="similarity">
    <text evidence="7">Belongs to the binding-protein-dependent transport system permease family.</text>
</comment>
<dbReference type="CDD" id="cd06261">
    <property type="entry name" value="TM_PBP2"/>
    <property type="match status" value="1"/>
</dbReference>
<dbReference type="EMBL" id="JADAQT010000088">
    <property type="protein sequence ID" value="MBE1876641.1"/>
    <property type="molecule type" value="Genomic_DNA"/>
</dbReference>
<proteinExistence type="inferred from homology"/>
<feature type="compositionally biased region" description="Polar residues" evidence="8">
    <location>
        <begin position="1"/>
        <end position="16"/>
    </location>
</feature>
<evidence type="ECO:0000313" key="10">
    <source>
        <dbReference type="EMBL" id="MBE1876641.1"/>
    </source>
</evidence>
<comment type="subcellular location">
    <subcellularLocation>
        <location evidence="1 7">Cell membrane</location>
        <topology evidence="1 7">Multi-pass membrane protein</topology>
    </subcellularLocation>
</comment>
<feature type="transmembrane region" description="Helical" evidence="7">
    <location>
        <begin position="298"/>
        <end position="322"/>
    </location>
</feature>
<organism evidence="10 11">
    <name type="scientific">Myceligenerans pegani</name>
    <dbReference type="NCBI Taxonomy" id="2776917"/>
    <lineage>
        <taxon>Bacteria</taxon>
        <taxon>Bacillati</taxon>
        <taxon>Actinomycetota</taxon>
        <taxon>Actinomycetes</taxon>
        <taxon>Micrococcales</taxon>
        <taxon>Promicromonosporaceae</taxon>
        <taxon>Myceligenerans</taxon>
    </lineage>
</organism>
<gene>
    <name evidence="10" type="ORF">IHE71_13095</name>
</gene>
<evidence type="ECO:0000256" key="7">
    <source>
        <dbReference type="RuleBase" id="RU363032"/>
    </source>
</evidence>
<evidence type="ECO:0000256" key="3">
    <source>
        <dbReference type="ARBA" id="ARBA00022475"/>
    </source>
</evidence>
<dbReference type="PROSITE" id="PS50928">
    <property type="entry name" value="ABC_TM1"/>
    <property type="match status" value="1"/>
</dbReference>
<dbReference type="PANTHER" id="PTHR30193">
    <property type="entry name" value="ABC TRANSPORTER PERMEASE PROTEIN"/>
    <property type="match status" value="1"/>
</dbReference>
<dbReference type="SUPFAM" id="SSF161098">
    <property type="entry name" value="MetI-like"/>
    <property type="match status" value="1"/>
</dbReference>
<keyword evidence="2 7" id="KW-0813">Transport</keyword>
<sequence>MTIETTAGSARRSSGQPPDRPPAGRPPRRRADPAKRRGQAGYWWYLAPLGVGFLAVVALPFLMNLYISLTSWRGGIAPVTWVGLDNYARLLADDEFWTSLYNSVYMIVAIVLVPTVLGVLIAAALFDYIGKEFGGRAAAFLRATYYLPQIVPIAVAGFIWAWVLDSRDGVFTLVLQQLGIHDPPDWLGDPAVALYSVMLVLIWLQIGYPVVIFMAALQRVDPELYEAAELDGAGWFRRFRAITIPQIRPEVFVVVLTATVASLKVFAPILILTGGGPEGSTVVPSYYAYRNFFELSRVGYGATIATVMSLVIFLAAMVLLALQRRSDRKENH</sequence>
<evidence type="ECO:0000256" key="2">
    <source>
        <dbReference type="ARBA" id="ARBA00022448"/>
    </source>
</evidence>
<protein>
    <submittedName>
        <fullName evidence="10">Sugar ABC transporter permease</fullName>
    </submittedName>
</protein>
<dbReference type="InterPro" id="IPR035906">
    <property type="entry name" value="MetI-like_sf"/>
</dbReference>
<evidence type="ECO:0000256" key="4">
    <source>
        <dbReference type="ARBA" id="ARBA00022692"/>
    </source>
</evidence>